<evidence type="ECO:0000313" key="3">
    <source>
        <dbReference type="Proteomes" id="UP001217089"/>
    </source>
</evidence>
<keyword evidence="1" id="KW-0175">Coiled coil</keyword>
<organism evidence="2 3">
    <name type="scientific">Tegillarca granosa</name>
    <name type="common">Malaysian cockle</name>
    <name type="synonym">Anadara granosa</name>
    <dbReference type="NCBI Taxonomy" id="220873"/>
    <lineage>
        <taxon>Eukaryota</taxon>
        <taxon>Metazoa</taxon>
        <taxon>Spiralia</taxon>
        <taxon>Lophotrochozoa</taxon>
        <taxon>Mollusca</taxon>
        <taxon>Bivalvia</taxon>
        <taxon>Autobranchia</taxon>
        <taxon>Pteriomorphia</taxon>
        <taxon>Arcoida</taxon>
        <taxon>Arcoidea</taxon>
        <taxon>Arcidae</taxon>
        <taxon>Tegillarca</taxon>
    </lineage>
</organism>
<protein>
    <submittedName>
        <fullName evidence="2">Uncharacterized protein</fullName>
    </submittedName>
</protein>
<dbReference type="Gene3D" id="1.10.10.2590">
    <property type="entry name" value="BEN domain"/>
    <property type="match status" value="1"/>
</dbReference>
<reference evidence="2 3" key="1">
    <citation type="submission" date="2022-12" db="EMBL/GenBank/DDBJ databases">
        <title>Chromosome-level genome of Tegillarca granosa.</title>
        <authorList>
            <person name="Kim J."/>
        </authorList>
    </citation>
    <scope>NUCLEOTIDE SEQUENCE [LARGE SCALE GENOMIC DNA]</scope>
    <source>
        <strain evidence="2">Teg-2019</strain>
        <tissue evidence="2">Adductor muscle</tissue>
    </source>
</reference>
<evidence type="ECO:0000313" key="2">
    <source>
        <dbReference type="EMBL" id="KAJ8313904.1"/>
    </source>
</evidence>
<keyword evidence="3" id="KW-1185">Reference proteome</keyword>
<dbReference type="EMBL" id="JARBDR010000342">
    <property type="protein sequence ID" value="KAJ8313904.1"/>
    <property type="molecule type" value="Genomic_DNA"/>
</dbReference>
<name>A0ABQ9F997_TEGGR</name>
<evidence type="ECO:0000256" key="1">
    <source>
        <dbReference type="SAM" id="Coils"/>
    </source>
</evidence>
<feature type="coiled-coil region" evidence="1">
    <location>
        <begin position="199"/>
        <end position="226"/>
    </location>
</feature>
<gene>
    <name evidence="2" type="ORF">KUTeg_008465</name>
</gene>
<proteinExistence type="predicted"/>
<dbReference type="Proteomes" id="UP001217089">
    <property type="component" value="Unassembled WGS sequence"/>
</dbReference>
<sequence>MELQEDTFFAIMHWEDKFTSIIKLSDIKHPRKPLKCYFEGEYVTALFQKKPYKARISEISDDRSKLQAKKNKNNEYPLKFCYTSDSDDDGKSKSMIKVTAAEQRQPKVVSETISSAADQPIVVGETRSSSATDQPIVVGEARSSSAADQPIVAVEARSSSATDQPIVVVEARSSSIGEARSFSSTDQLKVVGEARSSSSRKLEKRVADLEKYTKDLKKKMRALENDCANRSLNTSTEEDYSEDPDKPLNNLLVSVSHLSCNNEKDINMIIQRLSLKVFSQAELVTCSRTGKKTSKSGEVPKPALDVGKMNLLEKAVLSKCQNLTTETFQGENHLLSNNFVIPMRFSSLSVSVSLSEWKEEFVDSSEWKEKTK</sequence>
<comment type="caution">
    <text evidence="2">The sequence shown here is derived from an EMBL/GenBank/DDBJ whole genome shotgun (WGS) entry which is preliminary data.</text>
</comment>
<accession>A0ABQ9F997</accession>